<accession>A0A7G5B0X0</accession>
<dbReference type="Proteomes" id="UP000515430">
    <property type="component" value="Segment"/>
</dbReference>
<dbReference type="KEGG" id="vg:62682463"/>
<feature type="coiled-coil region" evidence="1">
    <location>
        <begin position="39"/>
        <end position="69"/>
    </location>
</feature>
<reference evidence="3" key="1">
    <citation type="submission" date="2020-06" db="EMBL/GenBank/DDBJ databases">
        <title>Complete genome sequences of Providencia rettgeri bacteriophages PibeRecoleta, Stilesk and PatoteraRojo.</title>
        <authorList>
            <person name="Batinovic S."/>
            <person name="Chan H.T."/>
            <person name="Stiles J."/>
            <person name="Petrovski S."/>
        </authorList>
    </citation>
    <scope>NUCLEOTIDE SEQUENCE [LARGE SCALE GENOMIC DNA]</scope>
</reference>
<proteinExistence type="predicted"/>
<sequence>MTALWSKLKAGVLMALVFLGALFGVWRAGKRSGTKEAKAERLTEDLTQMAEKSKQIKEVQDEVDKMSDADVNARLESKWMRKKD</sequence>
<name>A0A7G5B0X0_9CAUD</name>
<protein>
    <submittedName>
        <fullName evidence="2">Endolysin-like protein</fullName>
    </submittedName>
</protein>
<keyword evidence="3" id="KW-1185">Reference proteome</keyword>
<organism evidence="2 3">
    <name type="scientific">Providencia phage vB_PreS-PibeRecoleta</name>
    <dbReference type="NCBI Taxonomy" id="2761109"/>
    <lineage>
        <taxon>Viruses</taxon>
        <taxon>Duplodnaviria</taxon>
        <taxon>Heunggongvirae</taxon>
        <taxon>Uroviricota</taxon>
        <taxon>Caudoviricetes</taxon>
        <taxon>Casjensviridae</taxon>
        <taxon>Redjacvirus</taxon>
        <taxon>Redjacvirus piberecoleta</taxon>
    </lineage>
</organism>
<dbReference type="GeneID" id="62682463"/>
<evidence type="ECO:0000256" key="1">
    <source>
        <dbReference type="SAM" id="Coils"/>
    </source>
</evidence>
<keyword evidence="1" id="KW-0175">Coiled coil</keyword>
<evidence type="ECO:0000313" key="3">
    <source>
        <dbReference type="Proteomes" id="UP000515430"/>
    </source>
</evidence>
<dbReference type="EMBL" id="MT675124">
    <property type="protein sequence ID" value="QMV29943.1"/>
    <property type="molecule type" value="Genomic_DNA"/>
</dbReference>
<dbReference type="RefSeq" id="YP_009999829.1">
    <property type="nucleotide sequence ID" value="NC_053009.1"/>
</dbReference>
<evidence type="ECO:0000313" key="2">
    <source>
        <dbReference type="EMBL" id="QMV29943.1"/>
    </source>
</evidence>